<dbReference type="GeneID" id="80541235"/>
<sequence>MEPIRDQEEEFVNDDNNSLCLVVPPNNMELVTFNETPDEYEQQEDKQLRRFRKRKYGLGWLSSFIYNLKNNEHSVVECINNPASKLETQLIFTSTCLDIDECGDRMFVQDSPYIATKAPAPNRSVTTVGQYLKGGLKLFYFFDIVSMRRGSGKFGEFIMLKWKNMQKHLDYYAKVVSHKYKTEGAVINNTSFINVPAEGTSQKIAFVKKFYEISFNNNRMVFSTDEINKVISCEEMSVERFNELLYLGKATTDGVGHISDTECNFLMGAIIEGYKASKNENLYTTLDGKNNSDFSFSLAVVPQVLFYINSENYGAKTIKVAKPECIIQESP</sequence>
<accession>A0A5B8YR55</accession>
<reference evidence="1" key="1">
    <citation type="journal article" date="2019" name="Viruses">
        <title>A Novel Alphabaculovirus from the Soybean Looper, Chrysodeixis includens, that Produces Tetrahedral Occlusion Bodies and Encodes Two Copies of he65.</title>
        <authorList>
            <person name="Harrison R.L."/>
            <person name="Rowley D.L."/>
            <person name="Popham H.J.R."/>
        </authorList>
    </citation>
    <scope>NUCLEOTIDE SEQUENCE</scope>
    <source>
        <strain evidence="1">ChinNPV-1</strain>
    </source>
</reference>
<dbReference type="EMBL" id="MK746083">
    <property type="protein sequence ID" value="QED40549.1"/>
    <property type="molecule type" value="Genomic_DNA"/>
</dbReference>
<evidence type="ECO:0000313" key="1">
    <source>
        <dbReference type="EMBL" id="QED40549.1"/>
    </source>
</evidence>
<dbReference type="Proteomes" id="UP001162233">
    <property type="component" value="Segment"/>
</dbReference>
<evidence type="ECO:0000313" key="2">
    <source>
        <dbReference type="Proteomes" id="UP001162233"/>
    </source>
</evidence>
<dbReference type="RefSeq" id="YP_010802465.1">
    <property type="nucleotide sequence ID" value="NC_077025.1"/>
</dbReference>
<dbReference type="InterPro" id="IPR006871">
    <property type="entry name" value="ssDNA-bd_baculovirus"/>
</dbReference>
<name>A0A5B8YR55_9ABAC</name>
<organism evidence="1 2">
    <name type="scientific">Chrysodeixis includens nucleopolyhedrovirus</name>
    <dbReference type="NCBI Taxonomy" id="1207438"/>
    <lineage>
        <taxon>Viruses</taxon>
        <taxon>Viruses incertae sedis</taxon>
        <taxon>Naldaviricetes</taxon>
        <taxon>Lefavirales</taxon>
        <taxon>Baculoviridae</taxon>
        <taxon>Alphabaculovirus</taxon>
        <taxon>Alphabaculovirus chrincludentis</taxon>
        <taxon>Alphabaculovirus alterchrincludentis</taxon>
    </lineage>
</organism>
<proteinExistence type="predicted"/>
<keyword evidence="2" id="KW-1185">Reference proteome</keyword>
<dbReference type="Pfam" id="PF04786">
    <property type="entry name" value="Baculo_DNA_bind"/>
    <property type="match status" value="1"/>
</dbReference>
<protein>
    <submittedName>
        <fullName evidence="1">DBP</fullName>
    </submittedName>
</protein>
<dbReference type="KEGG" id="vg:80541235"/>